<comment type="caution">
    <text evidence="1">The sequence shown here is derived from an EMBL/GenBank/DDBJ whole genome shotgun (WGS) entry which is preliminary data.</text>
</comment>
<dbReference type="Proteomes" id="UP001152607">
    <property type="component" value="Unassembled WGS sequence"/>
</dbReference>
<gene>
    <name evidence="1" type="ORF">PDIGIT_LOCUS8424</name>
</gene>
<keyword evidence="2" id="KW-1185">Reference proteome</keyword>
<reference evidence="1" key="1">
    <citation type="submission" date="2023-01" db="EMBL/GenBank/DDBJ databases">
        <authorList>
            <person name="Van Ghelder C."/>
            <person name="Rancurel C."/>
        </authorList>
    </citation>
    <scope>NUCLEOTIDE SEQUENCE</scope>
    <source>
        <strain evidence="1">CNCM I-4278</strain>
    </source>
</reference>
<protein>
    <submittedName>
        <fullName evidence="1">Uncharacterized protein</fullName>
    </submittedName>
</protein>
<evidence type="ECO:0000313" key="2">
    <source>
        <dbReference type="Proteomes" id="UP001152607"/>
    </source>
</evidence>
<organism evidence="1 2">
    <name type="scientific">Periconia digitata</name>
    <dbReference type="NCBI Taxonomy" id="1303443"/>
    <lineage>
        <taxon>Eukaryota</taxon>
        <taxon>Fungi</taxon>
        <taxon>Dikarya</taxon>
        <taxon>Ascomycota</taxon>
        <taxon>Pezizomycotina</taxon>
        <taxon>Dothideomycetes</taxon>
        <taxon>Pleosporomycetidae</taxon>
        <taxon>Pleosporales</taxon>
        <taxon>Massarineae</taxon>
        <taxon>Periconiaceae</taxon>
        <taxon>Periconia</taxon>
    </lineage>
</organism>
<name>A0A9W4XKJ3_9PLEO</name>
<dbReference type="EMBL" id="CAOQHR010000005">
    <property type="protein sequence ID" value="CAI6335344.1"/>
    <property type="molecule type" value="Genomic_DNA"/>
</dbReference>
<accession>A0A9W4XKJ3</accession>
<dbReference type="AlphaFoldDB" id="A0A9W4XKJ3"/>
<sequence>MNALWVLEKWNFCSLHRQQNSISRHAKYNIYGKKETPVLLFPIPISPDSPYPAPKQSSSKQPLFFLQPFTEFHYWVSTENHAKTIHLHTRKKNQLTPFPSLRFHSPPSSLHTYNICRAQHSMVWGHVLIHRPQGCMHASV</sequence>
<proteinExistence type="predicted"/>
<evidence type="ECO:0000313" key="1">
    <source>
        <dbReference type="EMBL" id="CAI6335344.1"/>
    </source>
</evidence>